<evidence type="ECO:0000256" key="3">
    <source>
        <dbReference type="ARBA" id="ARBA00022448"/>
    </source>
</evidence>
<evidence type="ECO:0000256" key="4">
    <source>
        <dbReference type="ARBA" id="ARBA00022729"/>
    </source>
</evidence>
<dbReference type="InterPro" id="IPR019546">
    <property type="entry name" value="TAT_signal_bac_arc"/>
</dbReference>
<dbReference type="InterPro" id="IPR039424">
    <property type="entry name" value="SBP_5"/>
</dbReference>
<evidence type="ECO:0000313" key="8">
    <source>
        <dbReference type="Proteomes" id="UP000663421"/>
    </source>
</evidence>
<reference evidence="7 8" key="1">
    <citation type="submission" date="2020-11" db="EMBL/GenBank/DDBJ databases">
        <title>Complete genome sequence unveiled secondary metabolic potentials in Streptomyces solisilvae HNM0141.</title>
        <authorList>
            <person name="Huang X."/>
        </authorList>
    </citation>
    <scope>NUCLEOTIDE SEQUENCE [LARGE SCALE GENOMIC DNA]</scope>
    <source>
        <strain evidence="7 8">HNM0141</strain>
    </source>
</reference>
<dbReference type="Gene3D" id="3.10.105.10">
    <property type="entry name" value="Dipeptide-binding Protein, Domain 3"/>
    <property type="match status" value="1"/>
</dbReference>
<dbReference type="CDD" id="cd00995">
    <property type="entry name" value="PBP2_NikA_DppA_OppA_like"/>
    <property type="match status" value="1"/>
</dbReference>
<dbReference type="Pfam" id="PF00496">
    <property type="entry name" value="SBP_bac_5"/>
    <property type="match status" value="1"/>
</dbReference>
<comment type="similarity">
    <text evidence="2">Belongs to the bacterial solute-binding protein 5 family.</text>
</comment>
<dbReference type="Gene3D" id="3.40.190.10">
    <property type="entry name" value="Periplasmic binding protein-like II"/>
    <property type="match status" value="1"/>
</dbReference>
<proteinExistence type="inferred from homology"/>
<dbReference type="EMBL" id="CP065050">
    <property type="protein sequence ID" value="QPI60806.1"/>
    <property type="molecule type" value="Genomic_DNA"/>
</dbReference>
<keyword evidence="3" id="KW-0813">Transport</keyword>
<dbReference type="InterPro" id="IPR030678">
    <property type="entry name" value="Peptide/Ni-bd"/>
</dbReference>
<feature type="signal peptide" evidence="5">
    <location>
        <begin position="1"/>
        <end position="28"/>
    </location>
</feature>
<dbReference type="InterPro" id="IPR006311">
    <property type="entry name" value="TAT_signal"/>
</dbReference>
<evidence type="ECO:0000256" key="1">
    <source>
        <dbReference type="ARBA" id="ARBA00004196"/>
    </source>
</evidence>
<dbReference type="PROSITE" id="PS51257">
    <property type="entry name" value="PROKAR_LIPOPROTEIN"/>
    <property type="match status" value="1"/>
</dbReference>
<dbReference type="PROSITE" id="PS51318">
    <property type="entry name" value="TAT"/>
    <property type="match status" value="1"/>
</dbReference>
<keyword evidence="8" id="KW-1185">Reference proteome</keyword>
<evidence type="ECO:0000256" key="5">
    <source>
        <dbReference type="SAM" id="SignalP"/>
    </source>
</evidence>
<dbReference type="InterPro" id="IPR000914">
    <property type="entry name" value="SBP_5_dom"/>
</dbReference>
<protein>
    <submittedName>
        <fullName evidence="7">Twin-arginine translocation signal domain-containing protein</fullName>
    </submittedName>
</protein>
<evidence type="ECO:0000256" key="2">
    <source>
        <dbReference type="ARBA" id="ARBA00005695"/>
    </source>
</evidence>
<dbReference type="PANTHER" id="PTHR30290">
    <property type="entry name" value="PERIPLASMIC BINDING COMPONENT OF ABC TRANSPORTER"/>
    <property type="match status" value="1"/>
</dbReference>
<comment type="subcellular location">
    <subcellularLocation>
        <location evidence="1">Cell envelope</location>
    </subcellularLocation>
</comment>
<evidence type="ECO:0000259" key="6">
    <source>
        <dbReference type="Pfam" id="PF00496"/>
    </source>
</evidence>
<keyword evidence="4 5" id="KW-0732">Signal</keyword>
<evidence type="ECO:0000313" key="7">
    <source>
        <dbReference type="EMBL" id="QPI60806.1"/>
    </source>
</evidence>
<organism evidence="7 8">
    <name type="scientific">Streptomyces malaysiensis</name>
    <dbReference type="NCBI Taxonomy" id="92644"/>
    <lineage>
        <taxon>Bacteria</taxon>
        <taxon>Bacillati</taxon>
        <taxon>Actinomycetota</taxon>
        <taxon>Actinomycetes</taxon>
        <taxon>Kitasatosporales</taxon>
        <taxon>Streptomycetaceae</taxon>
        <taxon>Streptomyces</taxon>
        <taxon>Streptomyces violaceusniger group</taxon>
    </lineage>
</organism>
<feature type="domain" description="Solute-binding protein family 5" evidence="6">
    <location>
        <begin position="87"/>
        <end position="440"/>
    </location>
</feature>
<feature type="chain" id="PRO_5045619479" evidence="5">
    <location>
        <begin position="29"/>
        <end position="527"/>
    </location>
</feature>
<dbReference type="NCBIfam" id="TIGR01409">
    <property type="entry name" value="TAT_signal_seq"/>
    <property type="match status" value="1"/>
</dbReference>
<sequence length="527" mass="57507">MRTATPQTAQISRRTLLKALSVTGGAMAMGGLAGCASPTGGPPPGSVTLGLNRSLVSLDNKLNQFDAAVTVQRAVRQGLTRIGADLTPVPVLADRFELTAPTQWTVRLREGIRYSDGSPVRIKDVSTALTMYRQVSGSYIAGFFPEWPTVVPVDERTFTLETKRPLPVLDYLMANILLTPASANVPEELQSGVGSGPYVVTASNRGTGEYTLRRNNNYWGRPARVKQVQVRFVPEESNRVVGLRSGEIDIIDTITPDSADQLSGQPDVAFERVRGTRINQLFYNFRKPDGHPLSKASVRQALSLAVNGKRLADEVLAGSAQPAVGPVAQTLNGAVPCGTYDYDPRRAKQMLEAEGIADGDLRLTLIWETGEFAGDTSVMEAVVQMLGDIGVRVRLRQFEPGGNISEWRQGRAGDWDILGNGYASPVGAALPILQGMYGGTPERERTRDTYQGYINREVLTLLDKAYAEVDAERRQKTTARIQHVVWDSWPSMWAFVPNSVLAYRTRVADVSLEATNSYQLARIGLEA</sequence>
<name>A0ABX6WLN2_STRMQ</name>
<dbReference type="PANTHER" id="PTHR30290:SF10">
    <property type="entry name" value="PERIPLASMIC OLIGOPEPTIDE-BINDING PROTEIN-RELATED"/>
    <property type="match status" value="1"/>
</dbReference>
<dbReference type="Proteomes" id="UP000663421">
    <property type="component" value="Chromosome"/>
</dbReference>
<accession>A0ABX6WLN2</accession>
<dbReference type="Gene3D" id="3.90.76.10">
    <property type="entry name" value="Dipeptide-binding Protein, Domain 1"/>
    <property type="match status" value="1"/>
</dbReference>
<gene>
    <name evidence="7" type="ORF">I1A49_43115</name>
</gene>
<dbReference type="PIRSF" id="PIRSF002741">
    <property type="entry name" value="MppA"/>
    <property type="match status" value="1"/>
</dbReference>
<dbReference type="SUPFAM" id="SSF53850">
    <property type="entry name" value="Periplasmic binding protein-like II"/>
    <property type="match status" value="1"/>
</dbReference>